<reference evidence="7" key="2">
    <citation type="submission" date="2023-06" db="EMBL/GenBank/DDBJ databases">
        <title>Itaconate inhibition of nontuberculous mycobacteria.</title>
        <authorList>
            <person name="Spilker T."/>
        </authorList>
    </citation>
    <scope>NUCLEOTIDE SEQUENCE [LARGE SCALE GENOMIC DNA]</scope>
    <source>
        <strain evidence="7">FLAC1071</strain>
    </source>
</reference>
<accession>A0ABT7PB33</accession>
<evidence type="ECO:0000313" key="7">
    <source>
        <dbReference type="Proteomes" id="UP001529272"/>
    </source>
</evidence>
<protein>
    <submittedName>
        <fullName evidence="6">Integrase</fullName>
    </submittedName>
</protein>
<organism evidence="6 7">
    <name type="scientific">Mycobacterium intracellulare subsp. chimaera</name>
    <dbReference type="NCBI Taxonomy" id="222805"/>
    <lineage>
        <taxon>Bacteria</taxon>
        <taxon>Bacillati</taxon>
        <taxon>Actinomycetota</taxon>
        <taxon>Actinomycetes</taxon>
        <taxon>Mycobacteriales</taxon>
        <taxon>Mycobacteriaceae</taxon>
        <taxon>Mycobacterium</taxon>
        <taxon>Mycobacterium avium complex (MAC)</taxon>
    </lineage>
</organism>
<reference evidence="6 7" key="1">
    <citation type="submission" date="2023-06" db="EMBL/GenBank/DDBJ databases">
        <title>Itaconate inhibition of nontuberculous mycobacteria.</title>
        <authorList>
            <person name="Breen P."/>
            <person name="Zimbric M."/>
            <person name="Caverly L."/>
        </authorList>
    </citation>
    <scope>NUCLEOTIDE SEQUENCE [LARGE SCALE GENOMIC DNA]</scope>
    <source>
        <strain evidence="6 7">FLAC1071</strain>
    </source>
</reference>
<dbReference type="SUPFAM" id="SSF56349">
    <property type="entry name" value="DNA breaking-rejoining enzymes"/>
    <property type="match status" value="1"/>
</dbReference>
<dbReference type="Gene3D" id="1.10.150.130">
    <property type="match status" value="1"/>
</dbReference>
<name>A0ABT7PB33_MYCIT</name>
<dbReference type="Proteomes" id="UP001529272">
    <property type="component" value="Unassembled WGS sequence"/>
</dbReference>
<evidence type="ECO:0000256" key="4">
    <source>
        <dbReference type="SAM" id="MobiDB-lite"/>
    </source>
</evidence>
<feature type="region of interest" description="Disordered" evidence="4">
    <location>
        <begin position="369"/>
        <end position="390"/>
    </location>
</feature>
<dbReference type="RefSeq" id="WP_289115858.1">
    <property type="nucleotide sequence ID" value="NZ_JASZZX010000093.1"/>
</dbReference>
<evidence type="ECO:0000256" key="3">
    <source>
        <dbReference type="PROSITE-ProRule" id="PRU01248"/>
    </source>
</evidence>
<dbReference type="InterPro" id="IPR044068">
    <property type="entry name" value="CB"/>
</dbReference>
<keyword evidence="1 3" id="KW-0238">DNA-binding</keyword>
<dbReference type="EMBL" id="JASZZX010000093">
    <property type="protein sequence ID" value="MDM3930499.1"/>
    <property type="molecule type" value="Genomic_DNA"/>
</dbReference>
<dbReference type="PROSITE" id="PS51900">
    <property type="entry name" value="CB"/>
    <property type="match status" value="1"/>
</dbReference>
<dbReference type="Gene3D" id="1.10.443.10">
    <property type="entry name" value="Intergrase catalytic core"/>
    <property type="match status" value="1"/>
</dbReference>
<dbReference type="InterPro" id="IPR011010">
    <property type="entry name" value="DNA_brk_join_enz"/>
</dbReference>
<dbReference type="InterPro" id="IPR010998">
    <property type="entry name" value="Integrase_recombinase_N"/>
</dbReference>
<evidence type="ECO:0000256" key="1">
    <source>
        <dbReference type="ARBA" id="ARBA00023125"/>
    </source>
</evidence>
<evidence type="ECO:0000256" key="2">
    <source>
        <dbReference type="ARBA" id="ARBA00023172"/>
    </source>
</evidence>
<feature type="domain" description="Core-binding (CB)" evidence="5">
    <location>
        <begin position="90"/>
        <end position="180"/>
    </location>
</feature>
<comment type="caution">
    <text evidence="6">The sequence shown here is derived from an EMBL/GenBank/DDBJ whole genome shotgun (WGS) entry which is preliminary data.</text>
</comment>
<evidence type="ECO:0000259" key="5">
    <source>
        <dbReference type="PROSITE" id="PS51900"/>
    </source>
</evidence>
<evidence type="ECO:0000313" key="6">
    <source>
        <dbReference type="EMBL" id="MDM3930499.1"/>
    </source>
</evidence>
<sequence>MDEFIAQVAGVYSPARACTLITGLGRLLLDDHPNHPQALLDRACTPGRSVGVLARSLEGFFTEQGLAMPTDHATQLAAGRRQRRINAVPPTLRPAVASFSDSLLVARARARRAGTLPRSDRTIDVALATLRDLAQFLNHEQGKQDWSTVDIADIEKFLNLLPGSRPRRLTVLRQFFQFARTRRLLLVDPTRGLTRKQPKGFRGSTLSFDRQRQLFRRWTSDPTVHPHEALAGILALLHGASPRELRLLRCDLIDAQKCTIRIDGRPLPVPLDPASWSVLTRCLAHRQSQRTRNPHVIVTKVTKTGRQPASAAYLTHILDGCDISPRTARSTRLVDLVNTMDPKLVAVAFGMHPDGAMIYLADHVDPTRLPPDDGSSTWRRSAGVAESLDQ</sequence>
<keyword evidence="2" id="KW-0233">DNA recombination</keyword>
<gene>
    <name evidence="6" type="ORF">QRB35_31810</name>
</gene>
<dbReference type="InterPro" id="IPR013762">
    <property type="entry name" value="Integrase-like_cat_sf"/>
</dbReference>
<proteinExistence type="predicted"/>
<keyword evidence="7" id="KW-1185">Reference proteome</keyword>